<proteinExistence type="predicted"/>
<keyword evidence="2" id="KW-1185">Reference proteome</keyword>
<sequence length="65" mass="7711">MMNPNRNNWSRLLEDALWANDHLVVSFMQNTKYMWNADSNWIEPVLVVDSISDLDWCHTDTLDLD</sequence>
<feature type="non-terminal residue" evidence="1">
    <location>
        <position position="1"/>
    </location>
</feature>
<protein>
    <submittedName>
        <fullName evidence="1">Uncharacterized protein</fullName>
    </submittedName>
</protein>
<dbReference type="EMBL" id="QJKJ01000553">
    <property type="protein sequence ID" value="RDY11929.1"/>
    <property type="molecule type" value="Genomic_DNA"/>
</dbReference>
<name>A0A371IA68_MUCPR</name>
<accession>A0A371IA68</accession>
<evidence type="ECO:0000313" key="1">
    <source>
        <dbReference type="EMBL" id="RDY11929.1"/>
    </source>
</evidence>
<reference evidence="1" key="1">
    <citation type="submission" date="2018-05" db="EMBL/GenBank/DDBJ databases">
        <title>Draft genome of Mucuna pruriens seed.</title>
        <authorList>
            <person name="Nnadi N.E."/>
            <person name="Vos R."/>
            <person name="Hasami M.H."/>
            <person name="Devisetty U.K."/>
            <person name="Aguiy J.C."/>
        </authorList>
    </citation>
    <scope>NUCLEOTIDE SEQUENCE [LARGE SCALE GENOMIC DNA]</scope>
    <source>
        <strain evidence="1">JCA_2017</strain>
    </source>
</reference>
<dbReference type="Proteomes" id="UP000257109">
    <property type="component" value="Unassembled WGS sequence"/>
</dbReference>
<comment type="caution">
    <text evidence="1">The sequence shown here is derived from an EMBL/GenBank/DDBJ whole genome shotgun (WGS) entry which is preliminary data.</text>
</comment>
<gene>
    <name evidence="1" type="ORF">CR513_03340</name>
</gene>
<organism evidence="1 2">
    <name type="scientific">Mucuna pruriens</name>
    <name type="common">Velvet bean</name>
    <name type="synonym">Dolichos pruriens</name>
    <dbReference type="NCBI Taxonomy" id="157652"/>
    <lineage>
        <taxon>Eukaryota</taxon>
        <taxon>Viridiplantae</taxon>
        <taxon>Streptophyta</taxon>
        <taxon>Embryophyta</taxon>
        <taxon>Tracheophyta</taxon>
        <taxon>Spermatophyta</taxon>
        <taxon>Magnoliopsida</taxon>
        <taxon>eudicotyledons</taxon>
        <taxon>Gunneridae</taxon>
        <taxon>Pentapetalae</taxon>
        <taxon>rosids</taxon>
        <taxon>fabids</taxon>
        <taxon>Fabales</taxon>
        <taxon>Fabaceae</taxon>
        <taxon>Papilionoideae</taxon>
        <taxon>50 kb inversion clade</taxon>
        <taxon>NPAAA clade</taxon>
        <taxon>indigoferoid/millettioid clade</taxon>
        <taxon>Phaseoleae</taxon>
        <taxon>Mucuna</taxon>
    </lineage>
</organism>
<dbReference type="AlphaFoldDB" id="A0A371IA68"/>
<evidence type="ECO:0000313" key="2">
    <source>
        <dbReference type="Proteomes" id="UP000257109"/>
    </source>
</evidence>